<protein>
    <submittedName>
        <fullName evidence="2">Uncharacterized protein</fullName>
    </submittedName>
</protein>
<gene>
    <name evidence="2" type="ORF">BDV98DRAFT_440534</name>
</gene>
<feature type="compositionally biased region" description="Polar residues" evidence="1">
    <location>
        <begin position="114"/>
        <end position="127"/>
    </location>
</feature>
<organism evidence="2 3">
    <name type="scientific">Pterulicium gracile</name>
    <dbReference type="NCBI Taxonomy" id="1884261"/>
    <lineage>
        <taxon>Eukaryota</taxon>
        <taxon>Fungi</taxon>
        <taxon>Dikarya</taxon>
        <taxon>Basidiomycota</taxon>
        <taxon>Agaricomycotina</taxon>
        <taxon>Agaricomycetes</taxon>
        <taxon>Agaricomycetidae</taxon>
        <taxon>Agaricales</taxon>
        <taxon>Pleurotineae</taxon>
        <taxon>Pterulaceae</taxon>
        <taxon>Pterulicium</taxon>
    </lineage>
</organism>
<evidence type="ECO:0000313" key="2">
    <source>
        <dbReference type="EMBL" id="TFK95190.1"/>
    </source>
</evidence>
<dbReference type="STRING" id="1884261.A0A5C3Q471"/>
<sequence length="127" mass="14652">MLNWPNRKHTNNFIPLEQEPFFFNPSDVKLDNFLYDDGASKLYIVDWQHVNALPHSFASFYFHRSQDPFVKAIAERLTLAVSPNLPAMQTIASKIRQTGNRTGNPKYPPIQQKEVLNSSSLEARQTF</sequence>
<dbReference type="EMBL" id="ML178911">
    <property type="protein sequence ID" value="TFK95190.1"/>
    <property type="molecule type" value="Genomic_DNA"/>
</dbReference>
<dbReference type="OrthoDB" id="3250044at2759"/>
<evidence type="ECO:0000256" key="1">
    <source>
        <dbReference type="SAM" id="MobiDB-lite"/>
    </source>
</evidence>
<dbReference type="Proteomes" id="UP000305067">
    <property type="component" value="Unassembled WGS sequence"/>
</dbReference>
<reference evidence="2 3" key="1">
    <citation type="journal article" date="2019" name="Nat. Ecol. Evol.">
        <title>Megaphylogeny resolves global patterns of mushroom evolution.</title>
        <authorList>
            <person name="Varga T."/>
            <person name="Krizsan K."/>
            <person name="Foldi C."/>
            <person name="Dima B."/>
            <person name="Sanchez-Garcia M."/>
            <person name="Sanchez-Ramirez S."/>
            <person name="Szollosi G.J."/>
            <person name="Szarkandi J.G."/>
            <person name="Papp V."/>
            <person name="Albert L."/>
            <person name="Andreopoulos W."/>
            <person name="Angelini C."/>
            <person name="Antonin V."/>
            <person name="Barry K.W."/>
            <person name="Bougher N.L."/>
            <person name="Buchanan P."/>
            <person name="Buyck B."/>
            <person name="Bense V."/>
            <person name="Catcheside P."/>
            <person name="Chovatia M."/>
            <person name="Cooper J."/>
            <person name="Damon W."/>
            <person name="Desjardin D."/>
            <person name="Finy P."/>
            <person name="Geml J."/>
            <person name="Haridas S."/>
            <person name="Hughes K."/>
            <person name="Justo A."/>
            <person name="Karasinski D."/>
            <person name="Kautmanova I."/>
            <person name="Kiss B."/>
            <person name="Kocsube S."/>
            <person name="Kotiranta H."/>
            <person name="LaButti K.M."/>
            <person name="Lechner B.E."/>
            <person name="Liimatainen K."/>
            <person name="Lipzen A."/>
            <person name="Lukacs Z."/>
            <person name="Mihaltcheva S."/>
            <person name="Morgado L.N."/>
            <person name="Niskanen T."/>
            <person name="Noordeloos M.E."/>
            <person name="Ohm R.A."/>
            <person name="Ortiz-Santana B."/>
            <person name="Ovrebo C."/>
            <person name="Racz N."/>
            <person name="Riley R."/>
            <person name="Savchenko A."/>
            <person name="Shiryaev A."/>
            <person name="Soop K."/>
            <person name="Spirin V."/>
            <person name="Szebenyi C."/>
            <person name="Tomsovsky M."/>
            <person name="Tulloss R.E."/>
            <person name="Uehling J."/>
            <person name="Grigoriev I.V."/>
            <person name="Vagvolgyi C."/>
            <person name="Papp T."/>
            <person name="Martin F.M."/>
            <person name="Miettinen O."/>
            <person name="Hibbett D.S."/>
            <person name="Nagy L.G."/>
        </authorList>
    </citation>
    <scope>NUCLEOTIDE SEQUENCE [LARGE SCALE GENOMIC DNA]</scope>
    <source>
        <strain evidence="2 3">CBS 309.79</strain>
    </source>
</reference>
<proteinExistence type="predicted"/>
<keyword evidence="3" id="KW-1185">Reference proteome</keyword>
<evidence type="ECO:0000313" key="3">
    <source>
        <dbReference type="Proteomes" id="UP000305067"/>
    </source>
</evidence>
<accession>A0A5C3Q471</accession>
<dbReference type="AlphaFoldDB" id="A0A5C3Q471"/>
<name>A0A5C3Q471_9AGAR</name>
<feature type="region of interest" description="Disordered" evidence="1">
    <location>
        <begin position="95"/>
        <end position="127"/>
    </location>
</feature>